<feature type="transmembrane region" description="Helical" evidence="3">
    <location>
        <begin position="385"/>
        <end position="406"/>
    </location>
</feature>
<dbReference type="GO" id="GO:0016757">
    <property type="term" value="F:glycosyltransferase activity"/>
    <property type="evidence" value="ECO:0007669"/>
    <property type="project" value="UniProtKB-KW"/>
</dbReference>
<reference evidence="4" key="2">
    <citation type="journal article" date="1996" name="J. Biol. Chem.">
        <title>A novel pathway for O-polysaccharide biosynthesis in Salmonella enterica serovar Borreze.</title>
        <authorList>
            <person name="Keenleyside W.J."/>
            <person name="Whitfield C."/>
        </authorList>
    </citation>
    <scope>NUCLEOTIDE SEQUENCE</scope>
    <source>
        <plasmid evidence="4">pWQ799</plasmid>
    </source>
</reference>
<gene>
    <name evidence="4" type="primary">wbbF</name>
</gene>
<feature type="transmembrane region" description="Helical" evidence="3">
    <location>
        <begin position="418"/>
        <end position="438"/>
    </location>
</feature>
<dbReference type="PANTHER" id="PTHR43630">
    <property type="entry name" value="POLY-BETA-1,6-N-ACETYL-D-GLUCOSAMINE SYNTHASE"/>
    <property type="match status" value="1"/>
</dbReference>
<proteinExistence type="predicted"/>
<dbReference type="SUPFAM" id="SSF53448">
    <property type="entry name" value="Nucleotide-diphospho-sugar transferases"/>
    <property type="match status" value="1"/>
</dbReference>
<dbReference type="InterPro" id="IPR029044">
    <property type="entry name" value="Nucleotide-diphossugar_trans"/>
</dbReference>
<evidence type="ECO:0000256" key="2">
    <source>
        <dbReference type="ARBA" id="ARBA00022679"/>
    </source>
</evidence>
<dbReference type="Pfam" id="PF13641">
    <property type="entry name" value="Glyco_tranf_2_3"/>
    <property type="match status" value="1"/>
</dbReference>
<dbReference type="TCDB" id="4.D.1.1.1">
    <property type="family name" value="the putative vectorial glycosyl polymerization (vgp) family"/>
</dbReference>
<evidence type="ECO:0000313" key="4">
    <source>
        <dbReference type="EMBL" id="AAC98402.1"/>
    </source>
</evidence>
<feature type="transmembrane region" description="Helical" evidence="3">
    <location>
        <begin position="287"/>
        <end position="304"/>
    </location>
</feature>
<evidence type="ECO:0000256" key="3">
    <source>
        <dbReference type="SAM" id="Phobius"/>
    </source>
</evidence>
<accession>Q52257</accession>
<dbReference type="PANTHER" id="PTHR43630:SF1">
    <property type="entry name" value="POLY-BETA-1,6-N-ACETYL-D-GLUCOSAMINE SYNTHASE"/>
    <property type="match status" value="1"/>
</dbReference>
<keyword evidence="4" id="KW-0614">Plasmid</keyword>
<feature type="transmembrane region" description="Helical" evidence="3">
    <location>
        <begin position="12"/>
        <end position="37"/>
    </location>
</feature>
<reference evidence="4" key="3">
    <citation type="journal article" date="1996" name="Trends Microbiol.">
        <title>Bacterial polysaccharide synthesis and gene nomenclature.</title>
        <authorList>
            <person name="Reeves P.R."/>
            <person name="Hobbs M."/>
            <person name="Valvano M.A."/>
            <person name="Skurnik M."/>
            <person name="Whitfield C."/>
            <person name="Coplin D."/>
            <person name="Kido N."/>
            <person name="Klena J."/>
            <person name="Maskell D."/>
            <person name="Raetz C.R."/>
            <person name="Rick P.D."/>
        </authorList>
    </citation>
    <scope>NUCLEOTIDE SEQUENCE</scope>
    <source>
        <plasmid evidence="4">pWQ799</plasmid>
    </source>
</reference>
<keyword evidence="3" id="KW-1133">Transmembrane helix</keyword>
<dbReference type="CDD" id="cd06438">
    <property type="entry name" value="EpsO_like"/>
    <property type="match status" value="1"/>
</dbReference>
<name>Q52257_9ZZZZ</name>
<organism evidence="4">
    <name type="scientific">Plasmid pWQ799</name>
    <dbReference type="NCBI Taxonomy" id="38174"/>
    <lineage>
        <taxon>other sequences</taxon>
        <taxon>plasmids</taxon>
    </lineage>
</organism>
<keyword evidence="3" id="KW-0812">Transmembrane</keyword>
<keyword evidence="3" id="KW-0472">Membrane</keyword>
<dbReference type="AlphaFoldDB" id="Q52257"/>
<protein>
    <submittedName>
        <fullName evidence="4">WbbF protein</fullName>
    </submittedName>
</protein>
<dbReference type="CAZy" id="GT2">
    <property type="family name" value="Glycosyltransferase Family 2"/>
</dbReference>
<evidence type="ECO:0000256" key="1">
    <source>
        <dbReference type="ARBA" id="ARBA00022676"/>
    </source>
</evidence>
<geneLocation type="plasmid" evidence="4">
    <name>pWQ799</name>
</geneLocation>
<dbReference type="EMBL" id="L39794">
    <property type="protein sequence ID" value="AAC98402.1"/>
    <property type="molecule type" value="Genomic_DNA"/>
</dbReference>
<dbReference type="Gene3D" id="3.90.550.10">
    <property type="entry name" value="Spore Coat Polysaccharide Biosynthesis Protein SpsA, Chain A"/>
    <property type="match status" value="1"/>
</dbReference>
<dbReference type="BioCyc" id="MetaCyc:MONOMER-21448"/>
<keyword evidence="2" id="KW-0808">Transferase</keyword>
<reference evidence="4" key="1">
    <citation type="journal article" date="1995" name="J. Bacteriol.">
        <title>Lateral transfer of rfb genes: a mobilizable ColE1-type plasmid carries the rfbO:54 (O:54 antigen biosynthesis) gene cluster from Salmonella enterica serovar Borreze.</title>
        <authorList>
            <person name="Keenleyside W.J."/>
            <person name="Whitfield C."/>
        </authorList>
    </citation>
    <scope>NUCLEOTIDE SEQUENCE</scope>
    <source>
        <plasmid evidence="4">pWQ799</plasmid>
    </source>
</reference>
<feature type="transmembrane region" description="Helical" evidence="3">
    <location>
        <begin position="316"/>
        <end position="340"/>
    </location>
</feature>
<sequence length="459" mass="53293">MNDYIIDIVEYVLYVLVTAMTWYLFALSSYSIFLSVFGFAKNKKDYPDCPPEARFLILVAAHNEEAVIGSTLINLKNIQYDKKLFDIVVVNDNSTDRTGLICDSHEVKHVDTIEGEFEREGVGKPAGIQYALRKLGFETVKENYDLVMVLDADNFVDANILTELNSQWISKDKPEAIQAYLDCKNSTSLLSFGYCTSYWMMNRFFQLSKYRLGLPNAIGGTGFVVSSNFLINTGGFCFKSLTEDIELEIEIVRKRGRVLWNHNVRVYDEKPDNLRISLKQRYRWSKGHWYVAFTNFFNLFKLTFVERKWKYVDQLLYLFSMGRAFEVCIIFINIFLLSLLKENYHPEIGNISTAIKDLTVTNMSFADSVSAQFSSINWIRVITNINIVTLISICYGMLILPIYGAWMDKGIFLNPFRVFFSGLYFGLSFVFVQFLALFRWKKQHKWVVTPHNKIKEEHK</sequence>
<keyword evidence="1" id="KW-0328">Glycosyltransferase</keyword>